<feature type="compositionally biased region" description="Gly residues" evidence="11">
    <location>
        <begin position="348"/>
        <end position="363"/>
    </location>
</feature>
<dbReference type="GO" id="GO:0016829">
    <property type="term" value="F:lyase activity"/>
    <property type="evidence" value="ECO:0007669"/>
    <property type="project" value="UniProtKB-KW"/>
</dbReference>
<evidence type="ECO:0000313" key="13">
    <source>
        <dbReference type="EMBL" id="KAK9836275.1"/>
    </source>
</evidence>
<feature type="region of interest" description="Disordered" evidence="11">
    <location>
        <begin position="293"/>
        <end position="363"/>
    </location>
</feature>
<evidence type="ECO:0000256" key="3">
    <source>
        <dbReference type="ARBA" id="ARBA00011245"/>
    </source>
</evidence>
<gene>
    <name evidence="13" type="ORF">WJX81_001454</name>
</gene>
<dbReference type="EMBL" id="JALJOU010000025">
    <property type="protein sequence ID" value="KAK9836275.1"/>
    <property type="molecule type" value="Genomic_DNA"/>
</dbReference>
<dbReference type="PANTHER" id="PTHR12439:SF11">
    <property type="entry name" value="URIDYLATE-SPECIFIC ENDORIBONUCLEASE"/>
    <property type="match status" value="1"/>
</dbReference>
<keyword evidence="7" id="KW-0378">Hydrolase</keyword>
<name>A0AAW1RRN4_9CHLO</name>
<accession>A0AAW1RRN4</accession>
<evidence type="ECO:0000256" key="6">
    <source>
        <dbReference type="ARBA" id="ARBA00022759"/>
    </source>
</evidence>
<feature type="domain" description="EndoU" evidence="12">
    <location>
        <begin position="7"/>
        <end position="284"/>
    </location>
</feature>
<organism evidence="13 14">
    <name type="scientific">Elliptochloris bilobata</name>
    <dbReference type="NCBI Taxonomy" id="381761"/>
    <lineage>
        <taxon>Eukaryota</taxon>
        <taxon>Viridiplantae</taxon>
        <taxon>Chlorophyta</taxon>
        <taxon>core chlorophytes</taxon>
        <taxon>Trebouxiophyceae</taxon>
        <taxon>Trebouxiophyceae incertae sedis</taxon>
        <taxon>Elliptochloris clade</taxon>
        <taxon>Elliptochloris</taxon>
    </lineage>
</organism>
<dbReference type="InterPro" id="IPR039787">
    <property type="entry name" value="ENDOU"/>
</dbReference>
<dbReference type="Proteomes" id="UP001445335">
    <property type="component" value="Unassembled WGS sequence"/>
</dbReference>
<dbReference type="InterPro" id="IPR037227">
    <property type="entry name" value="EndoU-like"/>
</dbReference>
<dbReference type="GO" id="GO:0003723">
    <property type="term" value="F:RNA binding"/>
    <property type="evidence" value="ECO:0007669"/>
    <property type="project" value="UniProtKB-KW"/>
</dbReference>
<keyword evidence="5" id="KW-0479">Metal-binding</keyword>
<evidence type="ECO:0000256" key="11">
    <source>
        <dbReference type="SAM" id="MobiDB-lite"/>
    </source>
</evidence>
<dbReference type="GO" id="GO:0016787">
    <property type="term" value="F:hydrolase activity"/>
    <property type="evidence" value="ECO:0007669"/>
    <property type="project" value="UniProtKB-KW"/>
</dbReference>
<protein>
    <recommendedName>
        <fullName evidence="12">EndoU domain-containing protein</fullName>
    </recommendedName>
</protein>
<keyword evidence="4" id="KW-0540">Nuclease</keyword>
<evidence type="ECO:0000256" key="8">
    <source>
        <dbReference type="ARBA" id="ARBA00022884"/>
    </source>
</evidence>
<keyword evidence="8" id="KW-0694">RNA-binding</keyword>
<evidence type="ECO:0000256" key="7">
    <source>
        <dbReference type="ARBA" id="ARBA00022801"/>
    </source>
</evidence>
<keyword evidence="9" id="KW-0464">Manganese</keyword>
<dbReference type="SUPFAM" id="SSF142877">
    <property type="entry name" value="EndoU-like"/>
    <property type="match status" value="1"/>
</dbReference>
<reference evidence="13 14" key="1">
    <citation type="journal article" date="2024" name="Nat. Commun.">
        <title>Phylogenomics reveals the evolutionary origins of lichenization in chlorophyte algae.</title>
        <authorList>
            <person name="Puginier C."/>
            <person name="Libourel C."/>
            <person name="Otte J."/>
            <person name="Skaloud P."/>
            <person name="Haon M."/>
            <person name="Grisel S."/>
            <person name="Petersen M."/>
            <person name="Berrin J.G."/>
            <person name="Delaux P.M."/>
            <person name="Dal Grande F."/>
            <person name="Keller J."/>
        </authorList>
    </citation>
    <scope>NUCLEOTIDE SEQUENCE [LARGE SCALE GENOMIC DNA]</scope>
    <source>
        <strain evidence="13 14">SAG 245.80</strain>
    </source>
</reference>
<evidence type="ECO:0000256" key="9">
    <source>
        <dbReference type="ARBA" id="ARBA00023211"/>
    </source>
</evidence>
<evidence type="ECO:0000256" key="2">
    <source>
        <dbReference type="ARBA" id="ARBA00010168"/>
    </source>
</evidence>
<evidence type="ECO:0000256" key="1">
    <source>
        <dbReference type="ARBA" id="ARBA00001936"/>
    </source>
</evidence>
<evidence type="ECO:0000256" key="5">
    <source>
        <dbReference type="ARBA" id="ARBA00022723"/>
    </source>
</evidence>
<comment type="subunit">
    <text evidence="3">Monomer.</text>
</comment>
<comment type="cofactor">
    <cofactor evidence="1">
        <name>Mn(2+)</name>
        <dbReference type="ChEBI" id="CHEBI:29035"/>
    </cofactor>
</comment>
<comment type="similarity">
    <text evidence="2">Belongs to the ENDOU family.</text>
</comment>
<proteinExistence type="inferred from homology"/>
<feature type="compositionally biased region" description="Low complexity" evidence="11">
    <location>
        <begin position="335"/>
        <end position="347"/>
    </location>
</feature>
<dbReference type="InterPro" id="IPR018998">
    <property type="entry name" value="EndoU_C"/>
</dbReference>
<keyword evidence="10" id="KW-0456">Lyase</keyword>
<dbReference type="GO" id="GO:0046872">
    <property type="term" value="F:metal ion binding"/>
    <property type="evidence" value="ECO:0007669"/>
    <property type="project" value="UniProtKB-KW"/>
</dbReference>
<dbReference type="Pfam" id="PF09412">
    <property type="entry name" value="XendoU"/>
    <property type="match status" value="1"/>
</dbReference>
<dbReference type="AlphaFoldDB" id="A0AAW1RRN4"/>
<feature type="compositionally biased region" description="Pro residues" evidence="11">
    <location>
        <begin position="314"/>
        <end position="334"/>
    </location>
</feature>
<dbReference type="CDD" id="cd21159">
    <property type="entry name" value="XendoU"/>
    <property type="match status" value="1"/>
</dbReference>
<evidence type="ECO:0000313" key="14">
    <source>
        <dbReference type="Proteomes" id="UP001445335"/>
    </source>
</evidence>
<keyword evidence="6" id="KW-0255">Endonuclease</keyword>
<feature type="compositionally biased region" description="Low complexity" evidence="11">
    <location>
        <begin position="293"/>
        <end position="313"/>
    </location>
</feature>
<dbReference type="PANTHER" id="PTHR12439">
    <property type="entry name" value="PLACENTAL PROTEIN 11-RELATED"/>
    <property type="match status" value="1"/>
</dbReference>
<evidence type="ECO:0000259" key="12">
    <source>
        <dbReference type="PROSITE" id="PS51959"/>
    </source>
</evidence>
<keyword evidence="14" id="KW-1185">Reference proteome</keyword>
<evidence type="ECO:0000256" key="10">
    <source>
        <dbReference type="ARBA" id="ARBA00023239"/>
    </source>
</evidence>
<evidence type="ECO:0000256" key="4">
    <source>
        <dbReference type="ARBA" id="ARBA00022722"/>
    </source>
</evidence>
<comment type="caution">
    <text evidence="13">The sequence shown here is derived from an EMBL/GenBank/DDBJ whole genome shotgun (WGS) entry which is preliminary data.</text>
</comment>
<dbReference type="GO" id="GO:0004521">
    <property type="term" value="F:RNA endonuclease activity"/>
    <property type="evidence" value="ECO:0007669"/>
    <property type="project" value="InterPro"/>
</dbReference>
<sequence length="388" mass="42863">MRPSKAELGDLSLACERLWQLDDNRAEPGSDYQINLQAAKKGFNPADVAPQPLFSWVSPELLRQRRTYALFFSLLDNYHRDTGVAERATPQQKREVSDFLDAVLISTPMQYVHACLSAKRLVAPEPRAFKDQLFQMWFQPYTRESRDDTSGFEHVFVGEVDKGRVSGFHNWIAFQAEEAAGRLNYLGHLPPRGRGRGASEYEDTGPGERLVSVQFAWGPEVKDVSSIWIGTSPEFEMALYTLCFGAGREENDVMVGDYLVKIRAYHIHSKYGDKVGSCFPELLAKVPGRASSAQAWAPATPQQPPWQSAQQPAWQPPGAPWAPQQQPLPPPPIWQQPGGHPGWQQPGGQPGVQQAGGGGQGQPGCGNVVQMVLDALVGYLKKRFGGGK</sequence>
<dbReference type="PROSITE" id="PS51959">
    <property type="entry name" value="ENDOU"/>
    <property type="match status" value="1"/>
</dbReference>